<dbReference type="RefSeq" id="WP_123819506.1">
    <property type="nucleotide sequence ID" value="NZ_JBEYIY010000024.1"/>
</dbReference>
<reference evidence="1 2" key="1">
    <citation type="submission" date="2018-11" db="EMBL/GenBank/DDBJ databases">
        <title>Sequencing the genomes of 1000 actinobacteria strains.</title>
        <authorList>
            <person name="Klenk H.-P."/>
        </authorList>
    </citation>
    <scope>NUCLEOTIDE SEQUENCE [LARGE SCALE GENOMIC DNA]</scope>
    <source>
        <strain evidence="1 2">DSM 44781</strain>
    </source>
</reference>
<protein>
    <submittedName>
        <fullName evidence="1">Uncharacterized protein</fullName>
    </submittedName>
</protein>
<name>A0A3N4RSZ8_9ACTN</name>
<dbReference type="EMBL" id="RKQG01000001">
    <property type="protein sequence ID" value="RPE36508.1"/>
    <property type="molecule type" value="Genomic_DNA"/>
</dbReference>
<gene>
    <name evidence="1" type="ORF">EDD38_4883</name>
</gene>
<accession>A0A3N4RSZ8</accession>
<proteinExistence type="predicted"/>
<dbReference type="Proteomes" id="UP000266906">
    <property type="component" value="Unassembled WGS sequence"/>
</dbReference>
<dbReference type="AlphaFoldDB" id="A0A3N4RSZ8"/>
<evidence type="ECO:0000313" key="2">
    <source>
        <dbReference type="Proteomes" id="UP000266906"/>
    </source>
</evidence>
<organism evidence="1 2">
    <name type="scientific">Kitasatospora cineracea</name>
    <dbReference type="NCBI Taxonomy" id="88074"/>
    <lineage>
        <taxon>Bacteria</taxon>
        <taxon>Bacillati</taxon>
        <taxon>Actinomycetota</taxon>
        <taxon>Actinomycetes</taxon>
        <taxon>Kitasatosporales</taxon>
        <taxon>Streptomycetaceae</taxon>
        <taxon>Kitasatospora</taxon>
    </lineage>
</organism>
<sequence>MNRTRTTSGRLARSTRAARLICICSGRRLGYRVRAASWTALCALCTLLDPAAHAATVAGPATVVDD</sequence>
<evidence type="ECO:0000313" key="1">
    <source>
        <dbReference type="EMBL" id="RPE36508.1"/>
    </source>
</evidence>
<comment type="caution">
    <text evidence="1">The sequence shown here is derived from an EMBL/GenBank/DDBJ whole genome shotgun (WGS) entry which is preliminary data.</text>
</comment>
<keyword evidence="2" id="KW-1185">Reference proteome</keyword>